<evidence type="ECO:0000313" key="10">
    <source>
        <dbReference type="Proteomes" id="UP001165083"/>
    </source>
</evidence>
<keyword evidence="10" id="KW-1185">Reference proteome</keyword>
<gene>
    <name evidence="9" type="ORF">Plil01_001243100</name>
</gene>
<dbReference type="PANTHER" id="PTHR13363">
    <property type="entry name" value="RING FINGER AND SRY DOMAIN-CONTAINING"/>
    <property type="match status" value="1"/>
</dbReference>
<dbReference type="InterPro" id="IPR000569">
    <property type="entry name" value="HECT_dom"/>
</dbReference>
<dbReference type="InterPro" id="IPR013320">
    <property type="entry name" value="ConA-like_dom_sf"/>
</dbReference>
<dbReference type="EMBL" id="BSXW01000770">
    <property type="protein sequence ID" value="GMF29327.1"/>
    <property type="molecule type" value="Genomic_DNA"/>
</dbReference>
<evidence type="ECO:0000256" key="5">
    <source>
        <dbReference type="PROSITE-ProRule" id="PRU00104"/>
    </source>
</evidence>
<feature type="compositionally biased region" description="Polar residues" evidence="6">
    <location>
        <begin position="1543"/>
        <end position="1552"/>
    </location>
</feature>
<evidence type="ECO:0000256" key="6">
    <source>
        <dbReference type="SAM" id="MobiDB-lite"/>
    </source>
</evidence>
<dbReference type="PROSITE" id="PS50188">
    <property type="entry name" value="B302_SPRY"/>
    <property type="match status" value="2"/>
</dbReference>
<organism evidence="9 10">
    <name type="scientific">Phytophthora lilii</name>
    <dbReference type="NCBI Taxonomy" id="2077276"/>
    <lineage>
        <taxon>Eukaryota</taxon>
        <taxon>Sar</taxon>
        <taxon>Stramenopiles</taxon>
        <taxon>Oomycota</taxon>
        <taxon>Peronosporomycetes</taxon>
        <taxon>Peronosporales</taxon>
        <taxon>Peronosporaceae</taxon>
        <taxon>Phytophthora</taxon>
    </lineage>
</organism>
<keyword evidence="4" id="KW-0862">Zinc</keyword>
<evidence type="ECO:0000256" key="4">
    <source>
        <dbReference type="ARBA" id="ARBA00022833"/>
    </source>
</evidence>
<dbReference type="PROSITE" id="PS50237">
    <property type="entry name" value="HECT"/>
    <property type="match status" value="1"/>
</dbReference>
<dbReference type="InterPro" id="IPR035983">
    <property type="entry name" value="Hect_E3_ubiquitin_ligase"/>
</dbReference>
<evidence type="ECO:0000256" key="1">
    <source>
        <dbReference type="ARBA" id="ARBA00022723"/>
    </source>
</evidence>
<dbReference type="SUPFAM" id="SSF56204">
    <property type="entry name" value="Hect, E3 ligase catalytic domain"/>
    <property type="match status" value="1"/>
</dbReference>
<dbReference type="GO" id="GO:0008270">
    <property type="term" value="F:zinc ion binding"/>
    <property type="evidence" value="ECO:0007669"/>
    <property type="project" value="UniProtKB-KW"/>
</dbReference>
<feature type="compositionally biased region" description="Basic and acidic residues" evidence="6">
    <location>
        <begin position="1553"/>
        <end position="1568"/>
    </location>
</feature>
<comment type="caution">
    <text evidence="5">Lacks conserved residue(s) required for the propagation of feature annotation.</text>
</comment>
<accession>A0A9W6X3U4</accession>
<protein>
    <submittedName>
        <fullName evidence="9">Unnamed protein product</fullName>
    </submittedName>
</protein>
<keyword evidence="1" id="KW-0479">Metal-binding</keyword>
<dbReference type="Gene3D" id="3.30.2410.10">
    <property type="entry name" value="Hect, E3 ligase catalytic domain"/>
    <property type="match status" value="1"/>
</dbReference>
<dbReference type="InterPro" id="IPR045129">
    <property type="entry name" value="RNF123/RKP/RSPRY1"/>
</dbReference>
<name>A0A9W6X3U4_9STRA</name>
<dbReference type="InterPro" id="IPR003877">
    <property type="entry name" value="SPRY_dom"/>
</dbReference>
<evidence type="ECO:0000256" key="3">
    <source>
        <dbReference type="ARBA" id="ARBA00022786"/>
    </source>
</evidence>
<dbReference type="Gene3D" id="2.60.120.920">
    <property type="match status" value="2"/>
</dbReference>
<dbReference type="SMART" id="SM00449">
    <property type="entry name" value="SPRY"/>
    <property type="match status" value="2"/>
</dbReference>
<feature type="domain" description="B30.2/SPRY" evidence="7">
    <location>
        <begin position="2212"/>
        <end position="2409"/>
    </location>
</feature>
<dbReference type="InterPro" id="IPR001870">
    <property type="entry name" value="B30.2/SPRY"/>
</dbReference>
<dbReference type="CDD" id="cd11709">
    <property type="entry name" value="SPRY"/>
    <property type="match status" value="1"/>
</dbReference>
<evidence type="ECO:0000259" key="7">
    <source>
        <dbReference type="PROSITE" id="PS50188"/>
    </source>
</evidence>
<dbReference type="GO" id="GO:0004842">
    <property type="term" value="F:ubiquitin-protein transferase activity"/>
    <property type="evidence" value="ECO:0007669"/>
    <property type="project" value="InterPro"/>
</dbReference>
<keyword evidence="2" id="KW-0863">Zinc-finger</keyword>
<proteinExistence type="predicted"/>
<comment type="caution">
    <text evidence="9">The sequence shown here is derived from an EMBL/GenBank/DDBJ whole genome shotgun (WGS) entry which is preliminary data.</text>
</comment>
<sequence length="3184" mass="352613">MTEIFRYLPSHGLPNLESGVAEEMRQNSFGNDIFEIKSLMITLLRRSSTEAIKHLENEALTDFTIEPDCFLRLLHVLQTHYFSIVYRVASQQYRKDPIKDISQQIMDSLLEYVDALMAEALAVLKRLHNASRQHEEIITWRLNGSFFQTVLPNAIECISVILLPATYKETIAKNNTPRTGNFQLVERVLPNLHVMLKMLDEVSWKMHSAGDGNNQTHNDVFPSSSGASSVEHNWFVYLSEACAVLCGKLSCELFYPSTVIDELPNADGETYSSLILSEGRLFVKEHDALSVAYAKRSSSVCTILEWERLGVFEVEDELVVSEEEPCTSGSTRPLAVDVHANQRYLLQLCETDFKGKPLSFWSWVASNLSETLEFSTESQRLLTVVVSVLSWHLGLGNELQHAYELYEVAPTDLILTVSCATFPTGKIWGLLRALIDNGKSWSYRSIDANCVANSIKLGHLLLNLQPNPAFVPPVLRNTCSTIDTSKQFVWVDDSLTPLFDFLTKAVDINVMHNILCMKEENGALARTGICIIHDLLRKLTTSSAKSGLLDELVYATCATNRTSLTRIPLPQQITLKGNNNQQVSKAIENLFIQLARIVSSDDASLELKRKALLAWTVPFSTKESDSSVVALIAKAGIVSSLIELLLEEANVLDTHSDINAFMQTITIGSNAAVTLAEGSSPSQNESSPTTKVAPTDATFFDQTPAQGISMLAWDAFCVISLQLGHSDYFAQHRAVLLLRSSGSSIHDKEPLTPRSTSLSPRRRLTLPKKMIISTVDEIIEEMIDGLFLLLKGVKYRLEALDCLSKQCDTSKVDKSSELVLHISKISSKPISEETIARIHQNGIVLFQLKQYHIASSYCVKILRLLSQLIDGRKQSSDEAVRGPMSDRWIVLLHSMLVTTCRDQDLAQVYLCYLLQDVLSRAPPLPAFDTHSLIKSLFSSHTELTKMQVLLNEFSNLSNENSTTSPMKQQQNDALHALMAQHGMLYGRYRYGTSASAISSKTILSLRFAAGVHLFQGLSRTLGWKEQLSQFIVSSISTLLSVRDINDFIQAVESSKLNVVATLGNVVAGYSEESLNGHRALGRDSALFPAGIRTCNAPFESVARFDENNADQTSTLHALIAALLKEEVRQKLGFPARKDIVVKCQNDIIAVNAVDERIRTVLHLRACAFRVLVASLLREQCEKTSRIWHRFLLENTEACDDLLQTASLYTREHVMTGLGYDAKAAMKLRRVRIFMKEILRGRKHRRGVLSTTSLAELENLQWQLWEEMAARHPAAELIPWWQQNSEVNGKVALEIVGGDVELCDLKVTALEHFPTVGLAQTNICANSGMWFYEVVVLTDGLMQVGYVDGDFIADPMQGQGVGDHTNSWAFDGFRCKKWNVNSYDYGEQWKAGDVVGVLLDTDRMEISYLLNGKFLGVAFSGLPVTASSRLCPAASLNVHQSAEFNFGTSSALSPSDGAIQSSNIGGFKHLPIQDSQDQARLRPVIMALAGRCAPNEDNGLNLDCQNAETKLNEASEDLLSSSSSDSDTDDAAIAFEGTTSLPGFSTAVDSSSLEGHDTRVTDQSDEEHIQRRRDLVEGLTGLGFPIDWATRYATETRLPMDETGAVAWILGQMEKVGLDGVSSLPSTLDDDSTLGQTSARVQLPNLVVSHSADYLDTESSAVAASETTKHLKRTDDNEIARAADIYNSRDSAASVFRPQDCGVLERQNVSSTATNSFLDSDKSDKQIDDALWEPFQSSPYCQRENDNNATFLLLDATNTSAFGDSNRGVDDLPPLSASVDIALFVGYTRQAFTSLLLLALDKDEREAIYKMVQRIAVNDTSCSRFYQFLRLAIGLDAMDFSFEIGYMSDGICPERSLQLQKALAALLRYEVELISPEHSTSENPPETSPLLKSLCKEMQRQCDRGLAFARLKQTNKNGSELSVMQTSAAWFAWVSGLVLRLVEAEISPKLFKPHFRFAVPAFQNTAFVENLVALASSSSSIFIAWKYVAIRLISRILAAMKANDDAKSNDISCVQSSGNPCASLPAFYATAQLANLAEFFTLRRRREMHSRAFFSDITCTLFPLLVHSCAPFDHISNLIELRLRGAQDVNLRVNSYSSTHITISWDQGSPTALLMQTRTSSPEDSASDTITAEAESDHPILFLKINRYGPTFHGSVIPDNSDSTSATKALPSKGTYTIRNLLPDTQYLLQLAPLQPMDDGATSGLALNDVATPGYSTTACCTELVVQTLPEPVFQLDKESSGKNLVVFNQNLSARNTVNKKWHSVRASVAFDEGVHQWHVRLDTCVSKNIFIGVCTAEASMENYIGSDGFGYGFLANKAVWHNKAKLHSYGEIFKQGDLIQVTLDCNAKTLAFSRNGEYLGIAATNMRAGTSRTGIGSNTSSEGSCKWYPAFSMYNKDDKLTLIPPPAISIFSSKDGRSQNASTFNLIEAMKDVLAYESNVTSVDFSSDNTSTKLFEKAFREFERWRRDEVIYREIAVGHIIAINKSRIATDKYGLATGDSVFTSKGQCCVLGEYRHELWYEVDQGGGSSLFGTSVSQLASWSLSACREMLSSPDEYPVHRHHQYKLKRENQTVETEESAVKQQDPAADTLDNSFHSFVDAQKQWSNNANAAEADTTLIAELNVIRSSSQSSNTSQMLSFADVSVALLIEKLNEVHGISTKCDSNQTLARIGLLLHVNRCLYNIVRFTLPRNILATSLRACGRPKSSINQHDLGEQAPNEANSECYQVSPVAALLNSPYWALDDPSAFSQLPVLAARLLFSSQKNKLIDEELQRTKTAIQNSDSSFQEPSDNEDGGIDTGILPIKISYPLSPAVPFWELKSISLKSRCCRLPASREGLVFVQLAKQLSAQDAHQWRRESSLPFEAIPISQTFQVIVEKLPVVLSEDSTGIELDQQQQEKNDDDQESSSKQTANYLTLFESAVREVQSPCFPLFVPIQTSCVDDGPIQLVLDVNMELFSPSALAHSGVKSSQVMSWFFCFGQLLGMAWRSKLLLPLQFLSKAFWSELVNPTVDDLEATAQSRYQSMAISAIRDGLFSIIPSRCVALLSGSNPSLRERLSDLDVSYVDRLERHAVYVGPRQGHHDLFWRVVSAFTSVERRMLEQFVNPEQRSVAKQVEVVASRADASSIFILEIADALADGRDHPDSCYPVVVPMSPHSSRLHLPAYSSALTLRHKLLLAMTNIPFM</sequence>
<feature type="region of interest" description="Disordered" evidence="6">
    <location>
        <begin position="1543"/>
        <end position="1568"/>
    </location>
</feature>
<dbReference type="GO" id="GO:0051603">
    <property type="term" value="P:proteolysis involved in protein catabolic process"/>
    <property type="evidence" value="ECO:0007669"/>
    <property type="project" value="TreeGrafter"/>
</dbReference>
<dbReference type="Proteomes" id="UP001165083">
    <property type="component" value="Unassembled WGS sequence"/>
</dbReference>
<keyword evidence="3 5" id="KW-0833">Ubl conjugation pathway</keyword>
<dbReference type="Gene3D" id="3.90.1750.10">
    <property type="entry name" value="Hect, E3 ligase catalytic domains"/>
    <property type="match status" value="1"/>
</dbReference>
<reference evidence="9" key="1">
    <citation type="submission" date="2023-04" db="EMBL/GenBank/DDBJ databases">
        <title>Phytophthora lilii NBRC 32176.</title>
        <authorList>
            <person name="Ichikawa N."/>
            <person name="Sato H."/>
            <person name="Tonouchi N."/>
        </authorList>
    </citation>
    <scope>NUCLEOTIDE SEQUENCE</scope>
    <source>
        <strain evidence="9">NBRC 32176</strain>
    </source>
</reference>
<dbReference type="OrthoDB" id="195558at2759"/>
<feature type="domain" description="B30.2/SPRY" evidence="7">
    <location>
        <begin position="1264"/>
        <end position="1450"/>
    </location>
</feature>
<evidence type="ECO:0000259" key="8">
    <source>
        <dbReference type="PROSITE" id="PS50237"/>
    </source>
</evidence>
<dbReference type="Pfam" id="PF00622">
    <property type="entry name" value="SPRY"/>
    <property type="match status" value="2"/>
</dbReference>
<dbReference type="SUPFAM" id="SSF49899">
    <property type="entry name" value="Concanavalin A-like lectins/glucanases"/>
    <property type="match status" value="2"/>
</dbReference>
<evidence type="ECO:0000313" key="9">
    <source>
        <dbReference type="EMBL" id="GMF29327.1"/>
    </source>
</evidence>
<dbReference type="InterPro" id="IPR043136">
    <property type="entry name" value="B30.2/SPRY_sf"/>
</dbReference>
<feature type="domain" description="HECT" evidence="8">
    <location>
        <begin position="3084"/>
        <end position="3184"/>
    </location>
</feature>
<evidence type="ECO:0000256" key="2">
    <source>
        <dbReference type="ARBA" id="ARBA00022771"/>
    </source>
</evidence>
<dbReference type="GO" id="GO:0005737">
    <property type="term" value="C:cytoplasm"/>
    <property type="evidence" value="ECO:0007669"/>
    <property type="project" value="TreeGrafter"/>
</dbReference>
<dbReference type="PANTHER" id="PTHR13363:SF5">
    <property type="entry name" value="E3 UBIQUITIN-PROTEIN LIGASE RNF123"/>
    <property type="match status" value="1"/>
</dbReference>